<dbReference type="InterPro" id="IPR043780">
    <property type="entry name" value="DUF5722"/>
</dbReference>
<keyword evidence="3" id="KW-0858">Xylan degradation</keyword>
<dbReference type="RefSeq" id="WP_055155089.1">
    <property type="nucleotide sequence ID" value="NZ_CYZU01000070.1"/>
</dbReference>
<feature type="domain" description="SLH" evidence="2">
    <location>
        <begin position="518"/>
        <end position="582"/>
    </location>
</feature>
<evidence type="ECO:0000313" key="4">
    <source>
        <dbReference type="Proteomes" id="UP000095544"/>
    </source>
</evidence>
<dbReference type="GO" id="GO:0045493">
    <property type="term" value="P:xylan catabolic process"/>
    <property type="evidence" value="ECO:0007669"/>
    <property type="project" value="UniProtKB-KW"/>
</dbReference>
<dbReference type="EC" id="3.2.1.8" evidence="3"/>
<name>A0A174LM10_9FIRM</name>
<dbReference type="Gene3D" id="3.20.20.80">
    <property type="entry name" value="Glycosidases"/>
    <property type="match status" value="1"/>
</dbReference>
<dbReference type="Pfam" id="PF18989">
    <property type="entry name" value="DUF5722"/>
    <property type="match status" value="1"/>
</dbReference>
<organism evidence="3 4">
    <name type="scientific">Faecalicatena contorta</name>
    <dbReference type="NCBI Taxonomy" id="39482"/>
    <lineage>
        <taxon>Bacteria</taxon>
        <taxon>Bacillati</taxon>
        <taxon>Bacillota</taxon>
        <taxon>Clostridia</taxon>
        <taxon>Lachnospirales</taxon>
        <taxon>Lachnospiraceae</taxon>
        <taxon>Faecalicatena</taxon>
    </lineage>
</organism>
<dbReference type="OrthoDB" id="2360352at2"/>
<dbReference type="EMBL" id="CYZU01000070">
    <property type="protein sequence ID" value="CUP23951.1"/>
    <property type="molecule type" value="Genomic_DNA"/>
</dbReference>
<protein>
    <submittedName>
        <fullName evidence="3">Endo-1,4-beta-xylanase A</fullName>
        <ecNumber evidence="3">3.2.1.8</ecNumber>
    </submittedName>
</protein>
<keyword evidence="3" id="KW-0624">Polysaccharide degradation</keyword>
<feature type="domain" description="SLH" evidence="2">
    <location>
        <begin position="585"/>
        <end position="641"/>
    </location>
</feature>
<dbReference type="Pfam" id="PF00395">
    <property type="entry name" value="SLH"/>
    <property type="match status" value="2"/>
</dbReference>
<dbReference type="GO" id="GO:0031176">
    <property type="term" value="F:endo-1,4-beta-xylanase activity"/>
    <property type="evidence" value="ECO:0007669"/>
    <property type="project" value="UniProtKB-EC"/>
</dbReference>
<evidence type="ECO:0000313" key="3">
    <source>
        <dbReference type="EMBL" id="CUP23951.1"/>
    </source>
</evidence>
<evidence type="ECO:0000256" key="1">
    <source>
        <dbReference type="ARBA" id="ARBA00022737"/>
    </source>
</evidence>
<accession>A0A174LM10</accession>
<dbReference type="AlphaFoldDB" id="A0A174LM10"/>
<evidence type="ECO:0000259" key="2">
    <source>
        <dbReference type="PROSITE" id="PS51272"/>
    </source>
</evidence>
<dbReference type="InterPro" id="IPR017853">
    <property type="entry name" value="GH"/>
</dbReference>
<dbReference type="PROSITE" id="PS51272">
    <property type="entry name" value="SLH"/>
    <property type="match status" value="3"/>
</dbReference>
<keyword evidence="3" id="KW-0119">Carbohydrate metabolism</keyword>
<dbReference type="InterPro" id="IPR001119">
    <property type="entry name" value="SLH_dom"/>
</dbReference>
<dbReference type="STRING" id="39482.ERS852491_04623"/>
<reference evidence="3 4" key="1">
    <citation type="submission" date="2015-09" db="EMBL/GenBank/DDBJ databases">
        <authorList>
            <consortium name="Pathogen Informatics"/>
        </authorList>
    </citation>
    <scope>NUCLEOTIDE SEQUENCE [LARGE SCALE GENOMIC DNA]</scope>
    <source>
        <strain evidence="3 4">2789STDY5834876</strain>
    </source>
</reference>
<feature type="domain" description="SLH" evidence="2">
    <location>
        <begin position="458"/>
        <end position="516"/>
    </location>
</feature>
<dbReference type="SUPFAM" id="SSF51445">
    <property type="entry name" value="(Trans)glycosidases"/>
    <property type="match status" value="1"/>
</dbReference>
<keyword evidence="1" id="KW-0677">Repeat</keyword>
<sequence>MKKAKRIVAGILAFVMLMGMGVSEVRAEEPMIEKPYLGLDPSTVIDSEAEVPDVPDMEVYSGSSAVMQMEGSKKGIQGTEWMSSGAKGQVGVKHVLLNLGITQFLSNGDTEYTYNGKTYMFNSNYSKGFEKTVRALNAKGVTVTTVLLVQDDRGLKEWEDLVYNPERGHNFYALSTKTEEARDTWSALFGFLAEKFGQPGCFIENWILGNEVNMPSAYNWTGTLSLSTNAKVYAQSFILLYNALQERNAQRQGEAEAKAYISLDRSWNNNGNYTGIGAKKFLDRFAAELNVLQPDVNWCVAFHPYAVVMDPTSNKFTESEKLLWGNNKYTPNNLNAQFVTAANLNVLTDYVKNTYGSQHRIILSEQGFDAKGGEDYQAASLAYTFYAGQFNDMVDAVIFRSWEDHPDEFGLQLGILGRKAYQVFKYMDTNIYGGATSQCLDTIGIHRWKDIVKGFDMPGMGYRDVSYDSWYLGAVKAVNDAGWMTGLNETNFGAGENLGRGQFATILYRMEGSPQHGYVNKFADVPDHYFFSIPVSWANSNGIITGYGHDNLFGTGDDITREQLATLIYRYAQYKGRDTGGRADLGKFSDGKNVSGFASEAMQWIVSEGIIQGEGTNGQLNPQGQVSRTVCATIIQRYSGL</sequence>
<gene>
    <name evidence="3" type="primary">xynA1_1</name>
    <name evidence="3" type="ORF">ERS852491_04623</name>
</gene>
<dbReference type="Proteomes" id="UP000095544">
    <property type="component" value="Unassembled WGS sequence"/>
</dbReference>
<proteinExistence type="predicted"/>
<keyword evidence="3" id="KW-0326">Glycosidase</keyword>
<keyword evidence="3" id="KW-0378">Hydrolase</keyword>